<dbReference type="Proteomes" id="UP000183585">
    <property type="component" value="Unassembled WGS sequence"/>
</dbReference>
<protein>
    <recommendedName>
        <fullName evidence="4">Septum formation initiator</fullName>
    </recommendedName>
</protein>
<evidence type="ECO:0000313" key="3">
    <source>
        <dbReference type="Proteomes" id="UP000183585"/>
    </source>
</evidence>
<reference evidence="3" key="1">
    <citation type="submission" date="2016-06" db="EMBL/GenBank/DDBJ databases">
        <authorList>
            <person name="Varghese N."/>
            <person name="Submissions Spin"/>
        </authorList>
    </citation>
    <scope>NUCLEOTIDE SEQUENCE [LARGE SCALE GENOMIC DNA]</scope>
    <source>
        <strain evidence="3">DSM 43168</strain>
    </source>
</reference>
<organism evidence="2 3">
    <name type="scientific">Micromonospora carbonacea</name>
    <dbReference type="NCBI Taxonomy" id="47853"/>
    <lineage>
        <taxon>Bacteria</taxon>
        <taxon>Bacillati</taxon>
        <taxon>Actinomycetota</taxon>
        <taxon>Actinomycetes</taxon>
        <taxon>Micromonosporales</taxon>
        <taxon>Micromonosporaceae</taxon>
        <taxon>Micromonospora</taxon>
    </lineage>
</organism>
<feature type="compositionally biased region" description="Low complexity" evidence="1">
    <location>
        <begin position="50"/>
        <end position="67"/>
    </location>
</feature>
<feature type="region of interest" description="Disordered" evidence="1">
    <location>
        <begin position="34"/>
        <end position="100"/>
    </location>
</feature>
<evidence type="ECO:0008006" key="4">
    <source>
        <dbReference type="Google" id="ProtNLM"/>
    </source>
</evidence>
<evidence type="ECO:0000256" key="1">
    <source>
        <dbReference type="SAM" id="MobiDB-lite"/>
    </source>
</evidence>
<gene>
    <name evidence="2" type="ORF">GA0070563_110257</name>
</gene>
<keyword evidence="3" id="KW-1185">Reference proteome</keyword>
<evidence type="ECO:0000313" key="2">
    <source>
        <dbReference type="EMBL" id="SCF38759.1"/>
    </source>
</evidence>
<dbReference type="EMBL" id="FMCT01000010">
    <property type="protein sequence ID" value="SCF38759.1"/>
    <property type="molecule type" value="Genomic_DNA"/>
</dbReference>
<dbReference type="AlphaFoldDB" id="A0A1C5A0S1"/>
<sequence length="166" mass="16340">MRRRSLLAVAGWLATAVLATVIGLAAIRLVGESITGTPGGVRSQEEVERALAAPASTAAASPTGVPSPGAPGPTGSNPPEPGGSGGPEPTGSGARRVLATTGGTAVAECVPGGVRLVSWAPAQDHRVADVDRGPDDDVEVTFVGPGGEHELKVRCVGGEPVAVADD</sequence>
<accession>A0A1C5A0S1</accession>
<feature type="compositionally biased region" description="Pro residues" evidence="1">
    <location>
        <begin position="68"/>
        <end position="81"/>
    </location>
</feature>
<name>A0A1C5A0S1_9ACTN</name>
<proteinExistence type="predicted"/>
<dbReference type="RefSeq" id="WP_074476468.1">
    <property type="nucleotide sequence ID" value="NZ_FMCT01000010.1"/>
</dbReference>